<dbReference type="InterPro" id="IPR037278">
    <property type="entry name" value="ARFGAP/RecO"/>
</dbReference>
<feature type="domain" description="DNA replication/recombination mediator RecO N-terminal" evidence="8">
    <location>
        <begin position="1"/>
        <end position="78"/>
    </location>
</feature>
<evidence type="ECO:0000256" key="4">
    <source>
        <dbReference type="ARBA" id="ARBA00023172"/>
    </source>
</evidence>
<organism evidence="9 10">
    <name type="scientific">Anaeromassilibacillus senegalensis</name>
    <dbReference type="NCBI Taxonomy" id="1673717"/>
    <lineage>
        <taxon>Bacteria</taxon>
        <taxon>Bacillati</taxon>
        <taxon>Bacillota</taxon>
        <taxon>Clostridia</taxon>
        <taxon>Eubacteriales</taxon>
        <taxon>Acutalibacteraceae</taxon>
        <taxon>Anaeromassilibacillus</taxon>
    </lineage>
</organism>
<evidence type="ECO:0000256" key="5">
    <source>
        <dbReference type="ARBA" id="ARBA00023204"/>
    </source>
</evidence>
<evidence type="ECO:0000256" key="1">
    <source>
        <dbReference type="ARBA" id="ARBA00007452"/>
    </source>
</evidence>
<evidence type="ECO:0000313" key="9">
    <source>
        <dbReference type="EMBL" id="MCF2653044.1"/>
    </source>
</evidence>
<accession>A0ABS9CSX4</accession>
<dbReference type="NCBIfam" id="TIGR00613">
    <property type="entry name" value="reco"/>
    <property type="match status" value="1"/>
</dbReference>
<dbReference type="PANTHER" id="PTHR33991:SF1">
    <property type="entry name" value="DNA REPAIR PROTEIN RECO"/>
    <property type="match status" value="1"/>
</dbReference>
<comment type="function">
    <text evidence="7">Involved in DNA repair and RecF pathway recombination.</text>
</comment>
<evidence type="ECO:0000313" key="10">
    <source>
        <dbReference type="Proteomes" id="UP001299220"/>
    </source>
</evidence>
<dbReference type="Pfam" id="PF02565">
    <property type="entry name" value="RecO_C"/>
    <property type="match status" value="1"/>
</dbReference>
<keyword evidence="5 7" id="KW-0234">DNA repair</keyword>
<dbReference type="Pfam" id="PF11967">
    <property type="entry name" value="RecO_N"/>
    <property type="match status" value="1"/>
</dbReference>
<keyword evidence="10" id="KW-1185">Reference proteome</keyword>
<sequence length="248" mass="28096">MQVKTQGLIIKEQTIGESDRLVTVLTRDAGVLRAFARRAKNLKDSKSAATQLLCYSRLSVYKGREKYIIDDAEPIEVFFGLRRDIGALALAQYFCELAYLMVPEETESEEYLRLVLNSLHFLTKGTRPKRMLQSATELRMLSIAGYMPDLVACADCAAYESDVMYFLPDSGILRCKDCFHGANEPYIALPPGVLTAMRHIAYADFRKLYAFSLPEEALKILNAATESYVVRTLHTMPKTLEFYKSFLD</sequence>
<dbReference type="InterPro" id="IPR003717">
    <property type="entry name" value="RecO"/>
</dbReference>
<keyword evidence="4 7" id="KW-0233">DNA recombination</keyword>
<dbReference type="SUPFAM" id="SSF57863">
    <property type="entry name" value="ArfGap/RecO-like zinc finger"/>
    <property type="match status" value="1"/>
</dbReference>
<evidence type="ECO:0000259" key="8">
    <source>
        <dbReference type="Pfam" id="PF11967"/>
    </source>
</evidence>
<dbReference type="SUPFAM" id="SSF50249">
    <property type="entry name" value="Nucleic acid-binding proteins"/>
    <property type="match status" value="1"/>
</dbReference>
<dbReference type="RefSeq" id="WP_235324071.1">
    <property type="nucleotide sequence ID" value="NZ_JAFBIT010000003.1"/>
</dbReference>
<gene>
    <name evidence="7 9" type="primary">recO</name>
    <name evidence="9" type="ORF">JQM67_10565</name>
</gene>
<protein>
    <recommendedName>
        <fullName evidence="2 7">DNA repair protein RecO</fullName>
    </recommendedName>
    <alternativeName>
        <fullName evidence="6 7">Recombination protein O</fullName>
    </alternativeName>
</protein>
<dbReference type="HAMAP" id="MF_00201">
    <property type="entry name" value="RecO"/>
    <property type="match status" value="1"/>
</dbReference>
<dbReference type="InterPro" id="IPR012340">
    <property type="entry name" value="NA-bd_OB-fold"/>
</dbReference>
<comment type="caution">
    <text evidence="9">The sequence shown here is derived from an EMBL/GenBank/DDBJ whole genome shotgun (WGS) entry which is preliminary data.</text>
</comment>
<evidence type="ECO:0000256" key="6">
    <source>
        <dbReference type="ARBA" id="ARBA00033409"/>
    </source>
</evidence>
<proteinExistence type="inferred from homology"/>
<dbReference type="Gene3D" id="1.20.1440.120">
    <property type="entry name" value="Recombination protein O, C-terminal domain"/>
    <property type="match status" value="1"/>
</dbReference>
<dbReference type="Gene3D" id="2.40.50.140">
    <property type="entry name" value="Nucleic acid-binding proteins"/>
    <property type="match status" value="1"/>
</dbReference>
<dbReference type="Proteomes" id="UP001299220">
    <property type="component" value="Unassembled WGS sequence"/>
</dbReference>
<dbReference type="InterPro" id="IPR022572">
    <property type="entry name" value="DNA_rep/recomb_RecO_N"/>
</dbReference>
<reference evidence="9 10" key="1">
    <citation type="submission" date="2020-12" db="EMBL/GenBank/DDBJ databases">
        <title>Whole genome sequences of gut porcine anaerobes.</title>
        <authorList>
            <person name="Kubasova T."/>
            <person name="Jahodarova E."/>
            <person name="Rychlik I."/>
        </authorList>
    </citation>
    <scope>NUCLEOTIDE SEQUENCE [LARGE SCALE GENOMIC DNA]</scope>
    <source>
        <strain evidence="9 10">An867</strain>
    </source>
</reference>
<name>A0ABS9CSX4_9FIRM</name>
<evidence type="ECO:0000256" key="2">
    <source>
        <dbReference type="ARBA" id="ARBA00021310"/>
    </source>
</evidence>
<keyword evidence="3 7" id="KW-0227">DNA damage</keyword>
<dbReference type="EMBL" id="JAFBIT010000003">
    <property type="protein sequence ID" value="MCF2653044.1"/>
    <property type="molecule type" value="Genomic_DNA"/>
</dbReference>
<dbReference type="InterPro" id="IPR042242">
    <property type="entry name" value="RecO_C"/>
</dbReference>
<evidence type="ECO:0000256" key="7">
    <source>
        <dbReference type="HAMAP-Rule" id="MF_00201"/>
    </source>
</evidence>
<dbReference type="PANTHER" id="PTHR33991">
    <property type="entry name" value="DNA REPAIR PROTEIN RECO"/>
    <property type="match status" value="1"/>
</dbReference>
<dbReference type="Gene3D" id="6.20.220.20">
    <property type="entry name" value="Recombination protein O, zinc-binding domain"/>
    <property type="match status" value="1"/>
</dbReference>
<comment type="similarity">
    <text evidence="1 7">Belongs to the RecO family.</text>
</comment>
<evidence type="ECO:0000256" key="3">
    <source>
        <dbReference type="ARBA" id="ARBA00022763"/>
    </source>
</evidence>